<evidence type="ECO:0000313" key="1">
    <source>
        <dbReference type="EMBL" id="KAH7671193.1"/>
    </source>
</evidence>
<evidence type="ECO:0000313" key="2">
    <source>
        <dbReference type="Proteomes" id="UP000827976"/>
    </source>
</evidence>
<protein>
    <submittedName>
        <fullName evidence="1">Molecular chaperone (DnaJ superfamily) domain-containing protein</fullName>
    </submittedName>
</protein>
<sequence>MARSSSARLALFVLRRSLHTPEPGIRPSVLLLADRRFRTMRWIDGISCGAFSEWWCPNRAFHGTRAVAARSYYDVLGVSKNAEASEIKKAYYALAKKLHPDTNKDDPDAEKNFQEVQRAYEVLKDEEKRALYEQVGHDAFEQAASGGAGDPFDDFFNGGSGVNDFFKNIFNQNEGGQDVEISLELSFMEAVQGCKKTLTFQAAVPCGTCNGRGVPPGTIPQTCKACKGSGMTFIQQGPLRLQSICSRCGGSGKIVTNFCKSCKGEQLVMQAKSVKIDVMSGVDNGETIKVYGQGGADPDGERPGDLFVNIKVRPDPVFRREDKDIHVDVVLHMTQAILGGNINVPTLTGDVILKVKQGTQPGQRVVLKGKGIRMRNSSLYGNQYVHFNVSIPTSLTERQRMLLEEFEKEEQGDCDRTVAVASG</sequence>
<name>A0ACB7VBN3_DIOAL</name>
<gene>
    <name evidence="1" type="ORF">IHE45_10G076900</name>
</gene>
<comment type="caution">
    <text evidence="1">The sequence shown here is derived from an EMBL/GenBank/DDBJ whole genome shotgun (WGS) entry which is preliminary data.</text>
</comment>
<dbReference type="Proteomes" id="UP000827976">
    <property type="component" value="Chromosome 10"/>
</dbReference>
<organism evidence="1 2">
    <name type="scientific">Dioscorea alata</name>
    <name type="common">Purple yam</name>
    <dbReference type="NCBI Taxonomy" id="55571"/>
    <lineage>
        <taxon>Eukaryota</taxon>
        <taxon>Viridiplantae</taxon>
        <taxon>Streptophyta</taxon>
        <taxon>Embryophyta</taxon>
        <taxon>Tracheophyta</taxon>
        <taxon>Spermatophyta</taxon>
        <taxon>Magnoliopsida</taxon>
        <taxon>Liliopsida</taxon>
        <taxon>Dioscoreales</taxon>
        <taxon>Dioscoreaceae</taxon>
        <taxon>Dioscorea</taxon>
    </lineage>
</organism>
<reference evidence="2" key="1">
    <citation type="journal article" date="2022" name="Nat. Commun.">
        <title>Chromosome evolution and the genetic basis of agronomically important traits in greater yam.</title>
        <authorList>
            <person name="Bredeson J.V."/>
            <person name="Lyons J.B."/>
            <person name="Oniyinde I.O."/>
            <person name="Okereke N.R."/>
            <person name="Kolade O."/>
            <person name="Nnabue I."/>
            <person name="Nwadili C.O."/>
            <person name="Hribova E."/>
            <person name="Parker M."/>
            <person name="Nwogha J."/>
            <person name="Shu S."/>
            <person name="Carlson J."/>
            <person name="Kariba R."/>
            <person name="Muthemba S."/>
            <person name="Knop K."/>
            <person name="Barton G.J."/>
            <person name="Sherwood A.V."/>
            <person name="Lopez-Montes A."/>
            <person name="Asiedu R."/>
            <person name="Jamnadass R."/>
            <person name="Muchugi A."/>
            <person name="Goodstein D."/>
            <person name="Egesi C.N."/>
            <person name="Featherston J."/>
            <person name="Asfaw A."/>
            <person name="Simpson G.G."/>
            <person name="Dolezel J."/>
            <person name="Hendre P.S."/>
            <person name="Van Deynze A."/>
            <person name="Kumar P.L."/>
            <person name="Obidiegwu J.E."/>
            <person name="Bhattacharjee R."/>
            <person name="Rokhsar D.S."/>
        </authorList>
    </citation>
    <scope>NUCLEOTIDE SEQUENCE [LARGE SCALE GENOMIC DNA]</scope>
    <source>
        <strain evidence="2">cv. TDa95/00328</strain>
    </source>
</reference>
<dbReference type="EMBL" id="CM037020">
    <property type="protein sequence ID" value="KAH7671193.1"/>
    <property type="molecule type" value="Genomic_DNA"/>
</dbReference>
<accession>A0ACB7VBN3</accession>
<proteinExistence type="predicted"/>
<keyword evidence="2" id="KW-1185">Reference proteome</keyword>